<dbReference type="Gene3D" id="1.10.10.60">
    <property type="entry name" value="Homeodomain-like"/>
    <property type="match status" value="1"/>
</dbReference>
<dbReference type="GO" id="GO:0003677">
    <property type="term" value="F:DNA binding"/>
    <property type="evidence" value="ECO:0007669"/>
    <property type="project" value="UniProtKB-UniRule"/>
</dbReference>
<dbReference type="Pfam" id="PF07526">
    <property type="entry name" value="POX"/>
    <property type="match status" value="1"/>
</dbReference>
<sequence>MDNEMYNVPAGSRNSLVMDGVVPHTTVNSLVQSYSFDLNHQNRMMALPPVLSTFHGEPVVDSHSDLNNANCVSVAESSPFLISQRGSNVRESSFVSSSFADNTVFQATPHSSASLAALFAARGSTILQENLNNLAISAMPINSSDAYVLNDCSNNSNSPLAASVNCGYDEMLGSVNRQWEINKYAAPLELGDGSSVRIGLQTYSSVGNVDPNGWLSSDGASVMTYNSSNSSKFSNELALTLATSRPLEIRNQCSDVGSSGIAQPCLNQIRFASPEQYSSNSEEFSLNYGSCKPPQLSQVICGSKYLHVVQEMLSDIANYSLENLDQSSFSSARLVSERGMSTMDDDLDGRFEVPKEPALRKQEIKTKKTKLLALLQMLDDCYNQCVDEIHTVVSAFHAATETDPHIHARFVLQTISVLYNSLRERVSTHFLLISENSSPASPNESERSFEFHKQLALQQLKKKEHQIWRPQRGLPERSVSVLRAWMFQNFLHPYPKDSEKHVLAVKSGLTRNQVSNWFINARVRLWKPMIEEMYSEMNRRKTRQNENLERTHRSHHIRINNHKFAMAAGMVVVFDFDKTIIDCDSDNWVVDELGVDDLFTQLLPTMPWNPLMDRMMTALHARRKTIQDISECLKRVPIHPNIVSAIKSAHAFGCDLRVLSDANDFFIDAILKHHGIMDCFSEIKTNPSFIDEQRRLRILPFHDFISSSHGCTLCPPNMCKGLVMEKIRASVSADGKKHFIYVGDGAPDFCAGLKLEEGDFLLPRKNYPIWDLISANPLLTKAKIHEWNECDELGTILLNTVKAFFIGDKSGKERSNRLVPIDCKSQSSSVSASAHDAFQNALPVPPPRQ</sequence>
<evidence type="ECO:0000256" key="2">
    <source>
        <dbReference type="ARBA" id="ARBA00004123"/>
    </source>
</evidence>
<dbReference type="SMART" id="SM00389">
    <property type="entry name" value="HOX"/>
    <property type="match status" value="1"/>
</dbReference>
<dbReference type="NCBIfam" id="TIGR01488">
    <property type="entry name" value="HAD-SF-IB"/>
    <property type="match status" value="1"/>
</dbReference>
<dbReference type="CDD" id="cd00086">
    <property type="entry name" value="homeodomain"/>
    <property type="match status" value="1"/>
</dbReference>
<accession>A0A498HTP9</accession>
<evidence type="ECO:0000256" key="11">
    <source>
        <dbReference type="SAM" id="MobiDB-lite"/>
    </source>
</evidence>
<dbReference type="InterPro" id="IPR036412">
    <property type="entry name" value="HAD-like_sf"/>
</dbReference>
<dbReference type="AlphaFoldDB" id="A0A498HTP9"/>
<organism evidence="13 15">
    <name type="scientific">Malus domestica</name>
    <name type="common">Apple</name>
    <name type="synonym">Pyrus malus</name>
    <dbReference type="NCBI Taxonomy" id="3750"/>
    <lineage>
        <taxon>Eukaryota</taxon>
        <taxon>Viridiplantae</taxon>
        <taxon>Streptophyta</taxon>
        <taxon>Embryophyta</taxon>
        <taxon>Tracheophyta</taxon>
        <taxon>Spermatophyta</taxon>
        <taxon>Magnoliopsida</taxon>
        <taxon>eudicotyledons</taxon>
        <taxon>Gunneridae</taxon>
        <taxon>Pentapetalae</taxon>
        <taxon>rosids</taxon>
        <taxon>fabids</taxon>
        <taxon>Rosales</taxon>
        <taxon>Rosaceae</taxon>
        <taxon>Amygdaloideae</taxon>
        <taxon>Maleae</taxon>
        <taxon>Malus</taxon>
    </lineage>
</organism>
<dbReference type="NCBIfam" id="TIGR01489">
    <property type="entry name" value="DKMTPPase-SF"/>
    <property type="match status" value="1"/>
</dbReference>
<evidence type="ECO:0000256" key="10">
    <source>
        <dbReference type="PROSITE-ProRule" id="PRU00108"/>
    </source>
</evidence>
<evidence type="ECO:0000256" key="3">
    <source>
        <dbReference type="ARBA" id="ARBA00006454"/>
    </source>
</evidence>
<evidence type="ECO:0000313" key="15">
    <source>
        <dbReference type="Proteomes" id="UP000290289"/>
    </source>
</evidence>
<dbReference type="Pfam" id="PF05920">
    <property type="entry name" value="Homeobox_KN"/>
    <property type="match status" value="1"/>
</dbReference>
<comment type="similarity">
    <text evidence="3">Belongs to the TALE/BELL homeobox family.</text>
</comment>
<keyword evidence="6" id="KW-0460">Magnesium</keyword>
<name>A0A498HTP9_MALDO</name>
<dbReference type="InterPro" id="IPR023214">
    <property type="entry name" value="HAD_sf"/>
</dbReference>
<comment type="subcellular location">
    <subcellularLocation>
        <location evidence="2 10">Nucleus</location>
    </subcellularLocation>
</comment>
<feature type="region of interest" description="Disordered" evidence="11">
    <location>
        <begin position="826"/>
        <end position="849"/>
    </location>
</feature>
<evidence type="ECO:0000256" key="9">
    <source>
        <dbReference type="ARBA" id="ARBA00023242"/>
    </source>
</evidence>
<dbReference type="PANTHER" id="PTHR20889:SF22">
    <property type="entry name" value="INORGANIC PYROPHOSPHATASE 2"/>
    <property type="match status" value="1"/>
</dbReference>
<keyword evidence="9 10" id="KW-0539">Nucleus</keyword>
<evidence type="ECO:0000256" key="5">
    <source>
        <dbReference type="ARBA" id="ARBA00022801"/>
    </source>
</evidence>
<keyword evidence="7 10" id="KW-0238">DNA-binding</keyword>
<keyword evidence="5" id="KW-0378">Hydrolase</keyword>
<proteinExistence type="inferred from homology"/>
<dbReference type="Pfam" id="PF06888">
    <property type="entry name" value="Put_Phosphatase"/>
    <property type="match status" value="1"/>
</dbReference>
<dbReference type="GO" id="GO:0005634">
    <property type="term" value="C:nucleus"/>
    <property type="evidence" value="ECO:0007669"/>
    <property type="project" value="UniProtKB-SubCell"/>
</dbReference>
<evidence type="ECO:0000256" key="6">
    <source>
        <dbReference type="ARBA" id="ARBA00022842"/>
    </source>
</evidence>
<dbReference type="SMART" id="SM00574">
    <property type="entry name" value="POX"/>
    <property type="match status" value="1"/>
</dbReference>
<dbReference type="InterPro" id="IPR006563">
    <property type="entry name" value="POX_dom"/>
</dbReference>
<protein>
    <recommendedName>
        <fullName evidence="12">Homeobox domain-containing protein</fullName>
    </recommendedName>
</protein>
<dbReference type="EMBL" id="RDQH01000259">
    <property type="protein sequence ID" value="RXI09652.1"/>
    <property type="molecule type" value="Genomic_DNA"/>
</dbReference>
<evidence type="ECO:0000256" key="1">
    <source>
        <dbReference type="ARBA" id="ARBA00001946"/>
    </source>
</evidence>
<gene>
    <name evidence="13" type="ORF">DVH24_012629</name>
    <name evidence="14" type="ORF">DVH24_039525</name>
</gene>
<dbReference type="GO" id="GO:0046872">
    <property type="term" value="F:metal ion binding"/>
    <property type="evidence" value="ECO:0007669"/>
    <property type="project" value="UniProtKB-KW"/>
</dbReference>
<dbReference type="PROSITE" id="PS50071">
    <property type="entry name" value="HOMEOBOX_2"/>
    <property type="match status" value="1"/>
</dbReference>
<dbReference type="Proteomes" id="UP000290289">
    <property type="component" value="Chromosome 15"/>
</dbReference>
<dbReference type="EMBL" id="RDQH01000341">
    <property type="protein sequence ID" value="RXH72945.1"/>
    <property type="molecule type" value="Genomic_DNA"/>
</dbReference>
<evidence type="ECO:0000313" key="13">
    <source>
        <dbReference type="EMBL" id="RXH72945.1"/>
    </source>
</evidence>
<dbReference type="InterPro" id="IPR008422">
    <property type="entry name" value="KN_HD"/>
</dbReference>
<comment type="caution">
    <text evidence="13">The sequence shown here is derived from an EMBL/GenBank/DDBJ whole genome shotgun (WGS) entry which is preliminary data.</text>
</comment>
<dbReference type="InterPro" id="IPR016965">
    <property type="entry name" value="Pase_PHOSPHO-typ"/>
</dbReference>
<keyword evidence="4" id="KW-0479">Metal-binding</keyword>
<dbReference type="Gene3D" id="3.40.50.1000">
    <property type="entry name" value="HAD superfamily/HAD-like"/>
    <property type="match status" value="1"/>
</dbReference>
<feature type="domain" description="Homeobox" evidence="12">
    <location>
        <begin position="465"/>
        <end position="528"/>
    </location>
</feature>
<dbReference type="SUPFAM" id="SSF46689">
    <property type="entry name" value="Homeodomain-like"/>
    <property type="match status" value="1"/>
</dbReference>
<dbReference type="InterPro" id="IPR009057">
    <property type="entry name" value="Homeodomain-like_sf"/>
</dbReference>
<dbReference type="InterPro" id="IPR001356">
    <property type="entry name" value="HD"/>
</dbReference>
<dbReference type="GO" id="GO:0006355">
    <property type="term" value="P:regulation of DNA-templated transcription"/>
    <property type="evidence" value="ECO:0007669"/>
    <property type="project" value="InterPro"/>
</dbReference>
<dbReference type="SUPFAM" id="SSF56784">
    <property type="entry name" value="HAD-like"/>
    <property type="match status" value="1"/>
</dbReference>
<comment type="cofactor">
    <cofactor evidence="1">
        <name>Mg(2+)</name>
        <dbReference type="ChEBI" id="CHEBI:18420"/>
    </cofactor>
</comment>
<dbReference type="GO" id="GO:0016791">
    <property type="term" value="F:phosphatase activity"/>
    <property type="evidence" value="ECO:0007669"/>
    <property type="project" value="InterPro"/>
</dbReference>
<evidence type="ECO:0000259" key="12">
    <source>
        <dbReference type="PROSITE" id="PS50071"/>
    </source>
</evidence>
<reference evidence="13 15" key="1">
    <citation type="submission" date="2018-10" db="EMBL/GenBank/DDBJ databases">
        <title>A high-quality apple genome assembly.</title>
        <authorList>
            <person name="Hu J."/>
        </authorList>
    </citation>
    <scope>NUCLEOTIDE SEQUENCE [LARGE SCALE GENOMIC DNA]</scope>
    <source>
        <strain evidence="15">cv. HFTH1</strain>
        <tissue evidence="13">Young leaf</tissue>
    </source>
</reference>
<keyword evidence="15" id="KW-1185">Reference proteome</keyword>
<dbReference type="PANTHER" id="PTHR20889">
    <property type="entry name" value="PHOSPHATASE, ORPHAN 1, 2"/>
    <property type="match status" value="1"/>
</dbReference>
<evidence type="ECO:0000256" key="4">
    <source>
        <dbReference type="ARBA" id="ARBA00022723"/>
    </source>
</evidence>
<dbReference type="InterPro" id="IPR006384">
    <property type="entry name" value="HAD_hydro_PyrdxlP_Pase-like"/>
</dbReference>
<evidence type="ECO:0000256" key="8">
    <source>
        <dbReference type="ARBA" id="ARBA00023155"/>
    </source>
</evidence>
<evidence type="ECO:0000256" key="7">
    <source>
        <dbReference type="ARBA" id="ARBA00023125"/>
    </source>
</evidence>
<keyword evidence="8 10" id="KW-0371">Homeobox</keyword>
<feature type="DNA-binding region" description="Homeobox" evidence="10">
    <location>
        <begin position="467"/>
        <end position="529"/>
    </location>
</feature>
<evidence type="ECO:0000313" key="14">
    <source>
        <dbReference type="EMBL" id="RXI09652.1"/>
    </source>
</evidence>